<protein>
    <submittedName>
        <fullName evidence="2">Uncharacterized protein</fullName>
    </submittedName>
</protein>
<sequence>MPAASWPSWARASSLNQSYGMNGKTAESTQGSEGGDRQGLVPFGDPDRDPRGGDEVGAIPKILSRLPLALFRGGRPLRHARWSEVCAQANGDEGNGARLGPMCSEGNIQYY</sequence>
<organism evidence="2 3">
    <name type="scientific">Penicillium citrinum</name>
    <dbReference type="NCBI Taxonomy" id="5077"/>
    <lineage>
        <taxon>Eukaryota</taxon>
        <taxon>Fungi</taxon>
        <taxon>Dikarya</taxon>
        <taxon>Ascomycota</taxon>
        <taxon>Pezizomycotina</taxon>
        <taxon>Eurotiomycetes</taxon>
        <taxon>Eurotiomycetidae</taxon>
        <taxon>Eurotiales</taxon>
        <taxon>Aspergillaceae</taxon>
        <taxon>Penicillium</taxon>
    </lineage>
</organism>
<proteinExistence type="predicted"/>
<feature type="compositionally biased region" description="Basic and acidic residues" evidence="1">
    <location>
        <begin position="45"/>
        <end position="54"/>
    </location>
</feature>
<reference evidence="2" key="1">
    <citation type="submission" date="2022-11" db="EMBL/GenBank/DDBJ databases">
        <authorList>
            <person name="Petersen C."/>
        </authorList>
    </citation>
    <scope>NUCLEOTIDE SEQUENCE</scope>
    <source>
        <strain evidence="2">IBT 23319</strain>
    </source>
</reference>
<dbReference type="AlphaFoldDB" id="A0A9W9TPN6"/>
<comment type="caution">
    <text evidence="2">The sequence shown here is derived from an EMBL/GenBank/DDBJ whole genome shotgun (WGS) entry which is preliminary data.</text>
</comment>
<dbReference type="RefSeq" id="XP_056501537.1">
    <property type="nucleotide sequence ID" value="XM_056644723.1"/>
</dbReference>
<accession>A0A9W9TPN6</accession>
<dbReference type="GeneID" id="81383890"/>
<reference evidence="2" key="2">
    <citation type="journal article" date="2023" name="IMA Fungus">
        <title>Comparative genomic study of the Penicillium genus elucidates a diverse pangenome and 15 lateral gene transfer events.</title>
        <authorList>
            <person name="Petersen C."/>
            <person name="Sorensen T."/>
            <person name="Nielsen M.R."/>
            <person name="Sondergaard T.E."/>
            <person name="Sorensen J.L."/>
            <person name="Fitzpatrick D.A."/>
            <person name="Frisvad J.C."/>
            <person name="Nielsen K.L."/>
        </authorList>
    </citation>
    <scope>NUCLEOTIDE SEQUENCE</scope>
    <source>
        <strain evidence="2">IBT 23319</strain>
    </source>
</reference>
<evidence type="ECO:0000313" key="3">
    <source>
        <dbReference type="Proteomes" id="UP001147733"/>
    </source>
</evidence>
<gene>
    <name evidence="2" type="ORF">N7469_005803</name>
</gene>
<feature type="compositionally biased region" description="Polar residues" evidence="1">
    <location>
        <begin position="16"/>
        <end position="31"/>
    </location>
</feature>
<dbReference type="EMBL" id="JAPQKT010000004">
    <property type="protein sequence ID" value="KAJ5234037.1"/>
    <property type="molecule type" value="Genomic_DNA"/>
</dbReference>
<keyword evidence="3" id="KW-1185">Reference proteome</keyword>
<evidence type="ECO:0000313" key="2">
    <source>
        <dbReference type="EMBL" id="KAJ5234037.1"/>
    </source>
</evidence>
<feature type="region of interest" description="Disordered" evidence="1">
    <location>
        <begin position="16"/>
        <end position="56"/>
    </location>
</feature>
<name>A0A9W9TPN6_PENCI</name>
<dbReference type="Proteomes" id="UP001147733">
    <property type="component" value="Unassembled WGS sequence"/>
</dbReference>
<evidence type="ECO:0000256" key="1">
    <source>
        <dbReference type="SAM" id="MobiDB-lite"/>
    </source>
</evidence>